<accession>A0AAD4MDJ0</accession>
<dbReference type="InterPro" id="IPR017937">
    <property type="entry name" value="Thioredoxin_CS"/>
</dbReference>
<dbReference type="Gene3D" id="3.40.30.10">
    <property type="entry name" value="Glutaredoxin"/>
    <property type="match status" value="1"/>
</dbReference>
<keyword evidence="5" id="KW-1185">Reference proteome</keyword>
<protein>
    <submittedName>
        <fullName evidence="4">Thioredoxin-like protein</fullName>
    </submittedName>
</protein>
<organism evidence="4 5">
    <name type="scientific">Multifurca ochricompacta</name>
    <dbReference type="NCBI Taxonomy" id="376703"/>
    <lineage>
        <taxon>Eukaryota</taxon>
        <taxon>Fungi</taxon>
        <taxon>Dikarya</taxon>
        <taxon>Basidiomycota</taxon>
        <taxon>Agaricomycotina</taxon>
        <taxon>Agaricomycetes</taxon>
        <taxon>Russulales</taxon>
        <taxon>Russulaceae</taxon>
        <taxon>Multifurca</taxon>
    </lineage>
</organism>
<dbReference type="CDD" id="cd02947">
    <property type="entry name" value="TRX_family"/>
    <property type="match status" value="1"/>
</dbReference>
<dbReference type="AlphaFoldDB" id="A0AAD4MDJ0"/>
<proteinExistence type="predicted"/>
<feature type="compositionally biased region" description="Polar residues" evidence="2">
    <location>
        <begin position="108"/>
        <end position="135"/>
    </location>
</feature>
<gene>
    <name evidence="4" type="ORF">B0F90DRAFT_1680348</name>
</gene>
<dbReference type="PRINTS" id="PR00421">
    <property type="entry name" value="THIOREDOXIN"/>
</dbReference>
<evidence type="ECO:0000313" key="4">
    <source>
        <dbReference type="EMBL" id="KAI0308120.1"/>
    </source>
</evidence>
<evidence type="ECO:0000259" key="3">
    <source>
        <dbReference type="PROSITE" id="PS51352"/>
    </source>
</evidence>
<feature type="domain" description="Thioredoxin" evidence="3">
    <location>
        <begin position="1"/>
        <end position="108"/>
    </location>
</feature>
<dbReference type="Proteomes" id="UP001203297">
    <property type="component" value="Unassembled WGS sequence"/>
</dbReference>
<evidence type="ECO:0000256" key="1">
    <source>
        <dbReference type="ARBA" id="ARBA00023157"/>
    </source>
</evidence>
<feature type="region of interest" description="Disordered" evidence="2">
    <location>
        <begin position="101"/>
        <end position="139"/>
    </location>
</feature>
<evidence type="ECO:0000256" key="2">
    <source>
        <dbReference type="SAM" id="MobiDB-lite"/>
    </source>
</evidence>
<keyword evidence="1" id="KW-1015">Disulfide bond</keyword>
<dbReference type="EMBL" id="WTXG01000001">
    <property type="protein sequence ID" value="KAI0308120.1"/>
    <property type="molecule type" value="Genomic_DNA"/>
</dbReference>
<dbReference type="SUPFAM" id="SSF52833">
    <property type="entry name" value="Thioredoxin-like"/>
    <property type="match status" value="1"/>
</dbReference>
<reference evidence="4" key="1">
    <citation type="journal article" date="2022" name="New Phytol.">
        <title>Evolutionary transition to the ectomycorrhizal habit in the genomes of a hyperdiverse lineage of mushroom-forming fungi.</title>
        <authorList>
            <person name="Looney B."/>
            <person name="Miyauchi S."/>
            <person name="Morin E."/>
            <person name="Drula E."/>
            <person name="Courty P.E."/>
            <person name="Kohler A."/>
            <person name="Kuo A."/>
            <person name="LaButti K."/>
            <person name="Pangilinan J."/>
            <person name="Lipzen A."/>
            <person name="Riley R."/>
            <person name="Andreopoulos W."/>
            <person name="He G."/>
            <person name="Johnson J."/>
            <person name="Nolan M."/>
            <person name="Tritt A."/>
            <person name="Barry K.W."/>
            <person name="Grigoriev I.V."/>
            <person name="Nagy L.G."/>
            <person name="Hibbett D."/>
            <person name="Henrissat B."/>
            <person name="Matheny P.B."/>
            <person name="Labbe J."/>
            <person name="Martin F.M."/>
        </authorList>
    </citation>
    <scope>NUCLEOTIDE SEQUENCE</scope>
    <source>
        <strain evidence="4">BPL690</strain>
    </source>
</reference>
<comment type="caution">
    <text evidence="4">The sequence shown here is derived from an EMBL/GenBank/DDBJ whole genome shotgun (WGS) entry which is preliminary data.</text>
</comment>
<dbReference type="InterPro" id="IPR036249">
    <property type="entry name" value="Thioredoxin-like_sf"/>
</dbReference>
<dbReference type="Pfam" id="PF00085">
    <property type="entry name" value="Thioredoxin"/>
    <property type="match status" value="1"/>
</dbReference>
<evidence type="ECO:0000313" key="5">
    <source>
        <dbReference type="Proteomes" id="UP001203297"/>
    </source>
</evidence>
<name>A0AAD4MDJ0_9AGAM</name>
<dbReference type="InterPro" id="IPR013766">
    <property type="entry name" value="Thioredoxin_domain"/>
</dbReference>
<dbReference type="PROSITE" id="PS51352">
    <property type="entry name" value="THIOREDOXIN_2"/>
    <property type="match status" value="1"/>
</dbReference>
<dbReference type="PANTHER" id="PTHR46115">
    <property type="entry name" value="THIOREDOXIN-LIKE PROTEIN 1"/>
    <property type="match status" value="1"/>
</dbReference>
<dbReference type="PROSITE" id="PS00194">
    <property type="entry name" value="THIOREDOXIN_1"/>
    <property type="match status" value="1"/>
</dbReference>
<sequence>MTTITHLTSLSQLDAILGKSTTKLTVIDFHATWCGPCHAIAPAYEALSRQYTNVNFLKCDVDAAQDVAGRYTISAMPTFVFLKGQTKVDLVRGADKAALENTLRKHNSGSTPSAFSGRGQSLGDSPTTPQRSQNDGAKGSLVTLDPQVKTLLVFLGAYLLFWYLSR</sequence>